<dbReference type="Proteomes" id="UP000887574">
    <property type="component" value="Unplaced"/>
</dbReference>
<reference evidence="2" key="1">
    <citation type="submission" date="2022-11" db="UniProtKB">
        <authorList>
            <consortium name="WormBaseParasite"/>
        </authorList>
    </citation>
    <scope>IDENTIFICATION</scope>
</reference>
<evidence type="ECO:0000313" key="2">
    <source>
        <dbReference type="WBParaSite" id="jg7780"/>
    </source>
</evidence>
<keyword evidence="1" id="KW-1185">Reference proteome</keyword>
<dbReference type="WBParaSite" id="jg7780">
    <property type="protein sequence ID" value="jg7780"/>
    <property type="gene ID" value="jg7780"/>
</dbReference>
<protein>
    <submittedName>
        <fullName evidence="2">Uncharacterized protein</fullName>
    </submittedName>
</protein>
<name>A0A915EM93_9BILA</name>
<organism evidence="1 2">
    <name type="scientific">Ditylenchus dipsaci</name>
    <dbReference type="NCBI Taxonomy" id="166011"/>
    <lineage>
        <taxon>Eukaryota</taxon>
        <taxon>Metazoa</taxon>
        <taxon>Ecdysozoa</taxon>
        <taxon>Nematoda</taxon>
        <taxon>Chromadorea</taxon>
        <taxon>Rhabditida</taxon>
        <taxon>Tylenchina</taxon>
        <taxon>Tylenchomorpha</taxon>
        <taxon>Sphaerularioidea</taxon>
        <taxon>Anguinidae</taxon>
        <taxon>Anguininae</taxon>
        <taxon>Ditylenchus</taxon>
    </lineage>
</organism>
<dbReference type="AlphaFoldDB" id="A0A915EM93"/>
<accession>A0A915EM93</accession>
<sequence>MPALDAGFAMLPRSYNIFGIFRFKTKTEVDLFLTRRLAMEQQQEWLLLPRHRHMMCMWMEDVEAVVIAYWLD</sequence>
<proteinExistence type="predicted"/>
<evidence type="ECO:0000313" key="1">
    <source>
        <dbReference type="Proteomes" id="UP000887574"/>
    </source>
</evidence>